<keyword evidence="5 9" id="KW-0812">Transmembrane</keyword>
<dbReference type="Pfam" id="PF13954">
    <property type="entry name" value="PapC_N"/>
    <property type="match status" value="1"/>
</dbReference>
<comment type="subcellular location">
    <subcellularLocation>
        <location evidence="1 9">Cell outer membrane</location>
        <topology evidence="1 9">Multi-pass membrane protein</topology>
    </subcellularLocation>
</comment>
<keyword evidence="8 9" id="KW-0998">Cell outer membrane</keyword>
<dbReference type="InterPro" id="IPR018030">
    <property type="entry name" value="Fimbrial_membr_usher_CS"/>
</dbReference>
<dbReference type="GO" id="GO:0009297">
    <property type="term" value="P:pilus assembly"/>
    <property type="evidence" value="ECO:0007669"/>
    <property type="project" value="InterPro"/>
</dbReference>
<dbReference type="PANTHER" id="PTHR30451">
    <property type="entry name" value="OUTER MEMBRANE USHER PROTEIN"/>
    <property type="match status" value="1"/>
</dbReference>
<dbReference type="InterPro" id="IPR042186">
    <property type="entry name" value="FimD_plug_dom"/>
</dbReference>
<dbReference type="Gene3D" id="2.60.40.2070">
    <property type="match status" value="1"/>
</dbReference>
<dbReference type="PANTHER" id="PTHR30451:SF4">
    <property type="entry name" value="OUTER MEMBRANE USHER PROTEIN YQIG-RELATED"/>
    <property type="match status" value="1"/>
</dbReference>
<dbReference type="GO" id="GO:0015473">
    <property type="term" value="F:fimbrial usher porin activity"/>
    <property type="evidence" value="ECO:0007669"/>
    <property type="project" value="InterPro"/>
</dbReference>
<dbReference type="Gene3D" id="2.60.40.2610">
    <property type="entry name" value="Outer membrane usher protein FimD, plug domain"/>
    <property type="match status" value="1"/>
</dbReference>
<evidence type="ECO:0000313" key="13">
    <source>
        <dbReference type="Proteomes" id="UP000245020"/>
    </source>
</evidence>
<evidence type="ECO:0000256" key="1">
    <source>
        <dbReference type="ARBA" id="ARBA00004571"/>
    </source>
</evidence>
<dbReference type="RefSeq" id="WP_109189017.1">
    <property type="nucleotide sequence ID" value="NZ_BMYA01000003.1"/>
</dbReference>
<reference evidence="13" key="1">
    <citation type="submission" date="2018-05" db="EMBL/GenBank/DDBJ databases">
        <title>Ignatzschineria dubaiensis sp. nov., isolated from necrotic foot tissues of dromedaries (Camelus dromedarius) and associated maggots in Dubai, United Arab Emirates.</title>
        <authorList>
            <person name="Tsang C.C."/>
            <person name="Tang J.Y.M."/>
            <person name="Fong J.Y.H."/>
            <person name="Kinne J."/>
            <person name="Lee H.H."/>
            <person name="Joseph M."/>
            <person name="Jose S."/>
            <person name="Schuster R.K."/>
            <person name="Tang Y."/>
            <person name="Sivakumar S."/>
            <person name="Chen J.H.K."/>
            <person name="Teng J.L.L."/>
            <person name="Lau S.K.P."/>
            <person name="Wernery U."/>
            <person name="Woo P.C.Y."/>
        </authorList>
    </citation>
    <scope>NUCLEOTIDE SEQUENCE [LARGE SCALE GENOMIC DNA]</scope>
    <source>
        <strain evidence="13">KCTC 22644</strain>
    </source>
</reference>
<dbReference type="InterPro" id="IPR043142">
    <property type="entry name" value="PapC-like_C_sf"/>
</dbReference>
<evidence type="ECO:0000256" key="3">
    <source>
        <dbReference type="ARBA" id="ARBA00022448"/>
    </source>
</evidence>
<dbReference type="OrthoDB" id="6554712at2"/>
<dbReference type="PROSITE" id="PS01151">
    <property type="entry name" value="FIMBRIAL_USHER"/>
    <property type="match status" value="1"/>
</dbReference>
<dbReference type="InterPro" id="IPR037224">
    <property type="entry name" value="PapC_N_sf"/>
</dbReference>
<dbReference type="Gene3D" id="2.60.40.3110">
    <property type="match status" value="1"/>
</dbReference>
<dbReference type="GO" id="GO:0009279">
    <property type="term" value="C:cell outer membrane"/>
    <property type="evidence" value="ECO:0007669"/>
    <property type="project" value="UniProtKB-SubCell"/>
</dbReference>
<evidence type="ECO:0000313" key="12">
    <source>
        <dbReference type="EMBL" id="PWD81113.1"/>
    </source>
</evidence>
<dbReference type="EMBL" id="QEWQ01000003">
    <property type="protein sequence ID" value="PWD81113.1"/>
    <property type="molecule type" value="Genomic_DNA"/>
</dbReference>
<evidence type="ECO:0000256" key="5">
    <source>
        <dbReference type="ARBA" id="ARBA00022692"/>
    </source>
</evidence>
<evidence type="ECO:0000256" key="6">
    <source>
        <dbReference type="ARBA" id="ARBA00022729"/>
    </source>
</evidence>
<sequence length="830" mass="92836">MHPFKQHWIMLGCFLCLNPGFSFEFDNEILESLGFDNVDLTIFNGSENKRSGEYIANIQINEQDILRNHSIYYYVDGDHSRLCFTEALLQRLPFKSDFITKVQKAPHYEFDSNICYGVEDYDSQIHIDFNEAMQQINIQMPHAYITDFDPNWVPPAQRDHGISGLVFDYNLLQTFNRHKTGAGFESRNNLTSYGAVGINIGRFRLRSNYQYDKNSHSGQKLEWVQTYGFTDIGAWNAHLYAGEIYTRTNLFDSTRIKGVSLFTDENMMPNYLQGYAPQITGTARTNAIVTIKQYGSIIKSVQVPPGPFIISNLPSYLNGVVDVSVEESDGSVDQYQVNISQVPFLTRKGALRYNINAGKLSPFNEKGVDTNLIAFDGSYGLTNNISLLGGAQYTTNGEYLAVNTGAGINLENFGAISFDVTHSINKADSNRVLKGHSYRFNYAKRFDRGTTLNLVGYRFSSRDYTNLNNYIQQKSLHARHSPREKQHLSISVSQTLPIWDINFTASVSRSRYWNNESQSHYNISANKIIRDGLFANTSIALTLSHKKSKYSPTDNQVGLFINIPLESPDASLSYSGSMSNNNQNVSQQVSYSDAGLGGRYSIGAAVDHPRNFSDAINYNLSASYYTNFYFGGFTGMGNYSEDQQSLNTSFNGSLTLTQHGITAQPQVYDEGTRLIIDANAPGVEISGVPSKTNLFGIAGISNIPDYYRMTYQVDNDNLPDNVEIQDNVIEVAATKGAIAYRSLKGITGEKSLSTITLPDGSYPPFGAGVYRIFDQKEMEVAIVADRGRTYITGLNKTAIFIIKWGATNSCRIEIPSMDPHTLQQLTCYPE</sequence>
<evidence type="ECO:0000256" key="9">
    <source>
        <dbReference type="RuleBase" id="RU003884"/>
    </source>
</evidence>
<name>A0A2U2AEP0_9GAMM</name>
<keyword evidence="3 9" id="KW-0813">Transport</keyword>
<evidence type="ECO:0000256" key="4">
    <source>
        <dbReference type="ARBA" id="ARBA00022452"/>
    </source>
</evidence>
<evidence type="ECO:0000259" key="11">
    <source>
        <dbReference type="Pfam" id="PF13954"/>
    </source>
</evidence>
<evidence type="ECO:0000256" key="2">
    <source>
        <dbReference type="ARBA" id="ARBA00008064"/>
    </source>
</evidence>
<dbReference type="InterPro" id="IPR025949">
    <property type="entry name" value="PapC-like_C"/>
</dbReference>
<keyword evidence="6" id="KW-0732">Signal</keyword>
<evidence type="ECO:0008006" key="14">
    <source>
        <dbReference type="Google" id="ProtNLM"/>
    </source>
</evidence>
<protein>
    <recommendedName>
        <fullName evidence="14">Fimbrial biogenesis outer membrane usher protein</fullName>
    </recommendedName>
</protein>
<gene>
    <name evidence="12" type="ORF">DC083_04230</name>
</gene>
<dbReference type="InterPro" id="IPR025885">
    <property type="entry name" value="PapC_N"/>
</dbReference>
<feature type="domain" description="PapC N-terminal" evidence="11">
    <location>
        <begin position="24"/>
        <end position="171"/>
    </location>
</feature>
<feature type="domain" description="PapC-like C-terminal" evidence="10">
    <location>
        <begin position="754"/>
        <end position="813"/>
    </location>
</feature>
<evidence type="ECO:0000259" key="10">
    <source>
        <dbReference type="Pfam" id="PF13953"/>
    </source>
</evidence>
<dbReference type="AlphaFoldDB" id="A0A2U2AEP0"/>
<dbReference type="Pfam" id="PF00577">
    <property type="entry name" value="Usher"/>
    <property type="match status" value="1"/>
</dbReference>
<comment type="caution">
    <text evidence="12">The sequence shown here is derived from an EMBL/GenBank/DDBJ whole genome shotgun (WGS) entry which is preliminary data.</text>
</comment>
<accession>A0A2U2AEP0</accession>
<proteinExistence type="inferred from homology"/>
<keyword evidence="7 9" id="KW-0472">Membrane</keyword>
<keyword evidence="13" id="KW-1185">Reference proteome</keyword>
<dbReference type="InterPro" id="IPR000015">
    <property type="entry name" value="Fimb_usher"/>
</dbReference>
<dbReference type="Pfam" id="PF13953">
    <property type="entry name" value="PapC_C"/>
    <property type="match status" value="1"/>
</dbReference>
<keyword evidence="4" id="KW-1134">Transmembrane beta strand</keyword>
<keyword evidence="9" id="KW-1029">Fimbrium biogenesis</keyword>
<evidence type="ECO:0000256" key="8">
    <source>
        <dbReference type="ARBA" id="ARBA00023237"/>
    </source>
</evidence>
<comment type="similarity">
    <text evidence="2 9">Belongs to the fimbrial export usher family.</text>
</comment>
<organism evidence="12 13">
    <name type="scientific">Ignatzschineria ureiclastica</name>
    <dbReference type="NCBI Taxonomy" id="472582"/>
    <lineage>
        <taxon>Bacteria</taxon>
        <taxon>Pseudomonadati</taxon>
        <taxon>Pseudomonadota</taxon>
        <taxon>Gammaproteobacteria</taxon>
        <taxon>Cardiobacteriales</taxon>
        <taxon>Ignatzschineriaceae</taxon>
        <taxon>Ignatzschineria</taxon>
    </lineage>
</organism>
<evidence type="ECO:0000256" key="7">
    <source>
        <dbReference type="ARBA" id="ARBA00023136"/>
    </source>
</evidence>
<dbReference type="Proteomes" id="UP000245020">
    <property type="component" value="Unassembled WGS sequence"/>
</dbReference>
<dbReference type="Gene3D" id="3.10.20.410">
    <property type="match status" value="1"/>
</dbReference>
<dbReference type="SUPFAM" id="SSF141729">
    <property type="entry name" value="FimD N-terminal domain-like"/>
    <property type="match status" value="1"/>
</dbReference>